<reference evidence="4 5" key="1">
    <citation type="submission" date="2016-11" db="EMBL/GenBank/DDBJ databases">
        <authorList>
            <person name="Jaros S."/>
            <person name="Januszkiewicz K."/>
            <person name="Wedrychowicz H."/>
        </authorList>
    </citation>
    <scope>NUCLEOTIDE SEQUENCE [LARGE SCALE GENOMIC DNA]</scope>
    <source>
        <strain evidence="4 5">DSM 14916</strain>
    </source>
</reference>
<feature type="region of interest" description="Disordered" evidence="2">
    <location>
        <begin position="1"/>
        <end position="23"/>
    </location>
</feature>
<dbReference type="OrthoDB" id="9760188at2"/>
<dbReference type="GO" id="GO:0004359">
    <property type="term" value="F:glutaminase activity"/>
    <property type="evidence" value="ECO:0007669"/>
    <property type="project" value="InterPro"/>
</dbReference>
<evidence type="ECO:0000259" key="3">
    <source>
        <dbReference type="PROSITE" id="PS50263"/>
    </source>
</evidence>
<evidence type="ECO:0000313" key="5">
    <source>
        <dbReference type="Proteomes" id="UP000184387"/>
    </source>
</evidence>
<dbReference type="PROSITE" id="PS50263">
    <property type="entry name" value="CN_HYDROLASE"/>
    <property type="match status" value="1"/>
</dbReference>
<organism evidence="4 5">
    <name type="scientific">Muricoccus roseus</name>
    <dbReference type="NCBI Taxonomy" id="198092"/>
    <lineage>
        <taxon>Bacteria</taxon>
        <taxon>Pseudomonadati</taxon>
        <taxon>Pseudomonadota</taxon>
        <taxon>Alphaproteobacteria</taxon>
        <taxon>Acetobacterales</taxon>
        <taxon>Roseomonadaceae</taxon>
        <taxon>Muricoccus</taxon>
    </lineage>
</organism>
<evidence type="ECO:0000313" key="4">
    <source>
        <dbReference type="EMBL" id="SHK47642.1"/>
    </source>
</evidence>
<dbReference type="RefSeq" id="WP_073140513.1">
    <property type="nucleotide sequence ID" value="NZ_FQZF01000060.1"/>
</dbReference>
<dbReference type="InterPro" id="IPR003010">
    <property type="entry name" value="C-N_Hydrolase"/>
</dbReference>
<keyword evidence="5" id="KW-1185">Reference proteome</keyword>
<dbReference type="GO" id="GO:0009435">
    <property type="term" value="P:NAD+ biosynthetic process"/>
    <property type="evidence" value="ECO:0007669"/>
    <property type="project" value="InterPro"/>
</dbReference>
<dbReference type="GO" id="GO:0003952">
    <property type="term" value="F:NAD+ synthase (glutamine-hydrolyzing) activity"/>
    <property type="evidence" value="ECO:0007669"/>
    <property type="project" value="InterPro"/>
</dbReference>
<evidence type="ECO:0000256" key="2">
    <source>
        <dbReference type="SAM" id="MobiDB-lite"/>
    </source>
</evidence>
<keyword evidence="4" id="KW-0378">Hydrolase</keyword>
<feature type="domain" description="CN hydrolase" evidence="3">
    <location>
        <begin position="24"/>
        <end position="289"/>
    </location>
</feature>
<accession>A0A1M6SSD0</accession>
<dbReference type="Gene3D" id="3.60.110.10">
    <property type="entry name" value="Carbon-nitrogen hydrolase"/>
    <property type="match status" value="1"/>
</dbReference>
<protein>
    <submittedName>
        <fullName evidence="4">Predicted amidohydrolase</fullName>
    </submittedName>
</protein>
<dbReference type="STRING" id="198092.SAMN02745194_04998"/>
<dbReference type="AlphaFoldDB" id="A0A1M6SSD0"/>
<dbReference type="InterPro" id="IPR036526">
    <property type="entry name" value="C-N_Hydrolase_sf"/>
</dbReference>
<dbReference type="EMBL" id="FQZF01000060">
    <property type="protein sequence ID" value="SHK47642.1"/>
    <property type="molecule type" value="Genomic_DNA"/>
</dbReference>
<dbReference type="InterPro" id="IPR003694">
    <property type="entry name" value="NAD_synthase"/>
</dbReference>
<dbReference type="Pfam" id="PF00795">
    <property type="entry name" value="CN_hydrolase"/>
    <property type="match status" value="1"/>
</dbReference>
<dbReference type="PANTHER" id="PTHR23090">
    <property type="entry name" value="NH 3 /GLUTAMINE-DEPENDENT NAD + SYNTHETASE"/>
    <property type="match status" value="1"/>
</dbReference>
<dbReference type="Proteomes" id="UP000184387">
    <property type="component" value="Unassembled WGS sequence"/>
</dbReference>
<sequence>MTENVQPELPPGQSTGPSGPDAQVRVAACTTPVRIADPEVNADTLLTTARACDARLVSLVAFPELALTGYSIDDLFLQDVVLDAAEAALRRIVEASVHIQPVMVVGAPLRHAGRVYNTAVVVHGGRVAGVVPKVHLPNYREFYERRYFASGQGTEGSMIRLGEQHVPFGPDLIFVAEDRPGLVFHAEICEDMWVPIQPSAIAALAGATVLVNLSASNITVGKADTRRMLCQAQSARCTAAYLYTASGEGESTTDLAWDGQTSIYENGVLLAETSRFKPGARIAVADINVSLLARARGCSGIFAQCRANHEAQVVRFRHVPLHSGADTGFNW</sequence>
<keyword evidence="1" id="KW-0436">Ligase</keyword>
<gene>
    <name evidence="4" type="ORF">SAMN02745194_04998</name>
</gene>
<name>A0A1M6SSD0_9PROT</name>
<dbReference type="PANTHER" id="PTHR23090:SF9">
    <property type="entry name" value="GLUTAMINE-DEPENDENT NAD(+) SYNTHETASE"/>
    <property type="match status" value="1"/>
</dbReference>
<dbReference type="SUPFAM" id="SSF56317">
    <property type="entry name" value="Carbon-nitrogen hydrolase"/>
    <property type="match status" value="1"/>
</dbReference>
<dbReference type="GO" id="GO:0005737">
    <property type="term" value="C:cytoplasm"/>
    <property type="evidence" value="ECO:0007669"/>
    <property type="project" value="InterPro"/>
</dbReference>
<proteinExistence type="predicted"/>
<evidence type="ECO:0000256" key="1">
    <source>
        <dbReference type="ARBA" id="ARBA00022598"/>
    </source>
</evidence>
<dbReference type="CDD" id="cd07570">
    <property type="entry name" value="GAT_Gln-NAD-synth"/>
    <property type="match status" value="1"/>
</dbReference>